<keyword evidence="6" id="KW-1133">Transmembrane helix</keyword>
<dbReference type="GO" id="GO:0004497">
    <property type="term" value="F:monooxygenase activity"/>
    <property type="evidence" value="ECO:0007669"/>
    <property type="project" value="InterPro"/>
</dbReference>
<dbReference type="InterPro" id="IPR036396">
    <property type="entry name" value="Cyt_P450_sf"/>
</dbReference>
<dbReference type="InterPro" id="IPR001128">
    <property type="entry name" value="Cyt_P450"/>
</dbReference>
<comment type="similarity">
    <text evidence="2">Belongs to the cytochrome P450 family.</text>
</comment>
<dbReference type="Proteomes" id="UP000701801">
    <property type="component" value="Unassembled WGS sequence"/>
</dbReference>
<organism evidence="7 8">
    <name type="scientific">Hymenoscyphus albidus</name>
    <dbReference type="NCBI Taxonomy" id="595503"/>
    <lineage>
        <taxon>Eukaryota</taxon>
        <taxon>Fungi</taxon>
        <taxon>Dikarya</taxon>
        <taxon>Ascomycota</taxon>
        <taxon>Pezizomycotina</taxon>
        <taxon>Leotiomycetes</taxon>
        <taxon>Helotiales</taxon>
        <taxon>Helotiaceae</taxon>
        <taxon>Hymenoscyphus</taxon>
    </lineage>
</organism>
<proteinExistence type="inferred from homology"/>
<keyword evidence="6" id="KW-0472">Membrane</keyword>
<reference evidence="7" key="1">
    <citation type="submission" date="2021-07" db="EMBL/GenBank/DDBJ databases">
        <authorList>
            <person name="Durling M."/>
        </authorList>
    </citation>
    <scope>NUCLEOTIDE SEQUENCE</scope>
</reference>
<dbReference type="CDD" id="cd11041">
    <property type="entry name" value="CYP503A1-like"/>
    <property type="match status" value="1"/>
</dbReference>
<keyword evidence="8" id="KW-1185">Reference proteome</keyword>
<evidence type="ECO:0000256" key="1">
    <source>
        <dbReference type="ARBA" id="ARBA00001971"/>
    </source>
</evidence>
<dbReference type="Pfam" id="PF00067">
    <property type="entry name" value="p450"/>
    <property type="match status" value="1"/>
</dbReference>
<dbReference type="OrthoDB" id="1844152at2759"/>
<dbReference type="GO" id="GO:0005506">
    <property type="term" value="F:iron ion binding"/>
    <property type="evidence" value="ECO:0007669"/>
    <property type="project" value="InterPro"/>
</dbReference>
<dbReference type="GO" id="GO:0016705">
    <property type="term" value="F:oxidoreductase activity, acting on paired donors, with incorporation or reduction of molecular oxygen"/>
    <property type="evidence" value="ECO:0007669"/>
    <property type="project" value="InterPro"/>
</dbReference>
<evidence type="ECO:0000256" key="3">
    <source>
        <dbReference type="ARBA" id="ARBA00022723"/>
    </source>
</evidence>
<keyword evidence="5" id="KW-0408">Iron</keyword>
<dbReference type="GO" id="GO:0020037">
    <property type="term" value="F:heme binding"/>
    <property type="evidence" value="ECO:0007669"/>
    <property type="project" value="InterPro"/>
</dbReference>
<keyword evidence="3" id="KW-0479">Metal-binding</keyword>
<evidence type="ECO:0000256" key="5">
    <source>
        <dbReference type="ARBA" id="ARBA00023004"/>
    </source>
</evidence>
<dbReference type="SUPFAM" id="SSF48264">
    <property type="entry name" value="Cytochrome P450"/>
    <property type="match status" value="1"/>
</dbReference>
<name>A0A9N9PQM5_9HELO</name>
<evidence type="ECO:0000313" key="7">
    <source>
        <dbReference type="EMBL" id="CAG8971488.1"/>
    </source>
</evidence>
<comment type="caution">
    <text evidence="7">The sequence shown here is derived from an EMBL/GenBank/DDBJ whole genome shotgun (WGS) entry which is preliminary data.</text>
</comment>
<keyword evidence="4" id="KW-0560">Oxidoreductase</keyword>
<dbReference type="EMBL" id="CAJVRM010000020">
    <property type="protein sequence ID" value="CAG8971488.1"/>
    <property type="molecule type" value="Genomic_DNA"/>
</dbReference>
<accession>A0A9N9PQM5</accession>
<evidence type="ECO:0000256" key="6">
    <source>
        <dbReference type="SAM" id="Phobius"/>
    </source>
</evidence>
<dbReference type="PANTHER" id="PTHR46206">
    <property type="entry name" value="CYTOCHROME P450"/>
    <property type="match status" value="1"/>
</dbReference>
<dbReference type="Gene3D" id="1.10.630.10">
    <property type="entry name" value="Cytochrome P450"/>
    <property type="match status" value="1"/>
</dbReference>
<evidence type="ECO:0000256" key="2">
    <source>
        <dbReference type="ARBA" id="ARBA00010617"/>
    </source>
</evidence>
<keyword evidence="6" id="KW-0812">Transmembrane</keyword>
<dbReference type="PANTHER" id="PTHR46206:SF7">
    <property type="entry name" value="P450, PUTATIVE (EUROFUNG)-RELATED"/>
    <property type="match status" value="1"/>
</dbReference>
<gene>
    <name evidence="7" type="ORF">HYALB_00002072</name>
</gene>
<evidence type="ECO:0008006" key="9">
    <source>
        <dbReference type="Google" id="ProtNLM"/>
    </source>
</evidence>
<sequence length="421" mass="48251">MPLLDMFSSTMMENRQTLLTVILAFVAILSLKFMTLIIITRKRLNKIPLMGKELGGYYKRRIAFLGDPMSFYWDGHYTHKNEAFRVTHYEGERVVVPRSALEELWNISETILNKNKAYNQYTGLTFGNPFLTHCIRSDPTKNLTKSLLVFRAKFSFAYKSSKARINQHLVSEAEQTVDETLGPCEEWTPYPLYRTALRIVAIVSGSAFVGPEMCRNEQFIHDSVHFTESVMAALHTLQRWPGWMRLITRFFKAERTRLKKSWDHLEASKALMRPNAPQTDDDLAGSMVQLGVTVTHNTSVTVALTVYQLAIRPELVEELHEEIRGVVATFDRRRALPSCTQRHEGISKSGSNHPFHRYVEKDITLKDGTFIPAGITIESIFAPPLSDPAEFTNPNEFDAHRFLKLRHGEVPDPQNYSNKEQ</sequence>
<dbReference type="AlphaFoldDB" id="A0A9N9PQM5"/>
<feature type="transmembrane region" description="Helical" evidence="6">
    <location>
        <begin position="20"/>
        <end position="40"/>
    </location>
</feature>
<evidence type="ECO:0000313" key="8">
    <source>
        <dbReference type="Proteomes" id="UP000701801"/>
    </source>
</evidence>
<comment type="cofactor">
    <cofactor evidence="1">
        <name>heme</name>
        <dbReference type="ChEBI" id="CHEBI:30413"/>
    </cofactor>
</comment>
<evidence type="ECO:0000256" key="4">
    <source>
        <dbReference type="ARBA" id="ARBA00023002"/>
    </source>
</evidence>
<protein>
    <recommendedName>
        <fullName evidence="9">Cytochrome P450</fullName>
    </recommendedName>
</protein>